<feature type="domain" description="HTH tetR-type" evidence="5">
    <location>
        <begin position="25"/>
        <end position="85"/>
    </location>
</feature>
<evidence type="ECO:0000256" key="2">
    <source>
        <dbReference type="ARBA" id="ARBA00023125"/>
    </source>
</evidence>
<dbReference type="AlphaFoldDB" id="A0A345YD54"/>
<dbReference type="InterPro" id="IPR050109">
    <property type="entry name" value="HTH-type_TetR-like_transc_reg"/>
</dbReference>
<dbReference type="EMBL" id="CP031357">
    <property type="protein sequence ID" value="AXK41856.1"/>
    <property type="molecule type" value="Genomic_DNA"/>
</dbReference>
<evidence type="ECO:0000313" key="7">
    <source>
        <dbReference type="Proteomes" id="UP000254508"/>
    </source>
</evidence>
<keyword evidence="2 4" id="KW-0238">DNA-binding</keyword>
<dbReference type="PRINTS" id="PR00455">
    <property type="entry name" value="HTHTETR"/>
</dbReference>
<dbReference type="GO" id="GO:0003700">
    <property type="term" value="F:DNA-binding transcription factor activity"/>
    <property type="evidence" value="ECO:0007669"/>
    <property type="project" value="TreeGrafter"/>
</dbReference>
<dbReference type="InterPro" id="IPR009057">
    <property type="entry name" value="Homeodomain-like_sf"/>
</dbReference>
<evidence type="ECO:0000256" key="3">
    <source>
        <dbReference type="ARBA" id="ARBA00023163"/>
    </source>
</evidence>
<name>A0A345YD54_9SPHN</name>
<proteinExistence type="predicted"/>
<dbReference type="Proteomes" id="UP000254508">
    <property type="component" value="Chromosome"/>
</dbReference>
<keyword evidence="3" id="KW-0804">Transcription</keyword>
<accession>A0A345YD54</accession>
<dbReference type="Gene3D" id="1.10.357.10">
    <property type="entry name" value="Tetracycline Repressor, domain 2"/>
    <property type="match status" value="1"/>
</dbReference>
<dbReference type="Pfam" id="PF00440">
    <property type="entry name" value="TetR_N"/>
    <property type="match status" value="1"/>
</dbReference>
<evidence type="ECO:0000256" key="1">
    <source>
        <dbReference type="ARBA" id="ARBA00023015"/>
    </source>
</evidence>
<keyword evidence="1" id="KW-0805">Transcription regulation</keyword>
<gene>
    <name evidence="6" type="ORF">DVR09_05430</name>
</gene>
<dbReference type="InterPro" id="IPR001647">
    <property type="entry name" value="HTH_TetR"/>
</dbReference>
<dbReference type="PROSITE" id="PS50977">
    <property type="entry name" value="HTH_TETR_2"/>
    <property type="match status" value="1"/>
</dbReference>
<reference evidence="7" key="1">
    <citation type="submission" date="2018-07" db="EMBL/GenBank/DDBJ databases">
        <title>Genome sequence of Erythrobacter strain YH-07, an antagonistic bacterium isolated from Yellow Sea.</title>
        <authorList>
            <person name="Tang T."/>
            <person name="Liu Q."/>
            <person name="Sun X."/>
        </authorList>
    </citation>
    <scope>NUCLEOTIDE SEQUENCE [LARGE SCALE GENOMIC DNA]</scope>
    <source>
        <strain evidence="7">YH-07</strain>
    </source>
</reference>
<sequence>MGDGDMTVLDAQLAPRKVPKQQRAQFTVDCILRAAESIIMKSGYDAANTNHIAEVAGVSIGSLYQYFSSKEAIAAALVENAVINASEVLRDCLIENMAKPLEDSAQAIIETILKTRKQYSFIFLRLPREVPKLGRLSRTVTTEKFLYHTIRAYYQQHRAEINVDDLEVAMFVSEHIIVGSIDAYLENNSPAITDEQLVQQLSDAFVKYLTK</sequence>
<dbReference type="OrthoDB" id="9808189at2"/>
<dbReference type="PANTHER" id="PTHR30055:SF234">
    <property type="entry name" value="HTH-TYPE TRANSCRIPTIONAL REGULATOR BETI"/>
    <property type="match status" value="1"/>
</dbReference>
<evidence type="ECO:0000313" key="6">
    <source>
        <dbReference type="EMBL" id="AXK41856.1"/>
    </source>
</evidence>
<organism evidence="6 7">
    <name type="scientific">Erythrobacter aureus</name>
    <dbReference type="NCBI Taxonomy" id="2182384"/>
    <lineage>
        <taxon>Bacteria</taxon>
        <taxon>Pseudomonadati</taxon>
        <taxon>Pseudomonadota</taxon>
        <taxon>Alphaproteobacteria</taxon>
        <taxon>Sphingomonadales</taxon>
        <taxon>Erythrobacteraceae</taxon>
        <taxon>Erythrobacter/Porphyrobacter group</taxon>
        <taxon>Erythrobacter</taxon>
    </lineage>
</organism>
<keyword evidence="7" id="KW-1185">Reference proteome</keyword>
<dbReference type="SUPFAM" id="SSF46689">
    <property type="entry name" value="Homeodomain-like"/>
    <property type="match status" value="1"/>
</dbReference>
<dbReference type="GO" id="GO:0000976">
    <property type="term" value="F:transcription cis-regulatory region binding"/>
    <property type="evidence" value="ECO:0007669"/>
    <property type="project" value="TreeGrafter"/>
</dbReference>
<dbReference type="PANTHER" id="PTHR30055">
    <property type="entry name" value="HTH-TYPE TRANSCRIPTIONAL REGULATOR RUTR"/>
    <property type="match status" value="1"/>
</dbReference>
<evidence type="ECO:0000256" key="4">
    <source>
        <dbReference type="PROSITE-ProRule" id="PRU00335"/>
    </source>
</evidence>
<evidence type="ECO:0000259" key="5">
    <source>
        <dbReference type="PROSITE" id="PS50977"/>
    </source>
</evidence>
<feature type="DNA-binding region" description="H-T-H motif" evidence="4">
    <location>
        <begin position="48"/>
        <end position="67"/>
    </location>
</feature>
<dbReference type="KEGG" id="err:DVR09_05430"/>
<protein>
    <submittedName>
        <fullName evidence="6">TetR/AcrR family transcriptional regulator</fullName>
    </submittedName>
</protein>